<dbReference type="Pfam" id="PF00004">
    <property type="entry name" value="AAA"/>
    <property type="match status" value="1"/>
</dbReference>
<dbReference type="InterPro" id="IPR003593">
    <property type="entry name" value="AAA+_ATPase"/>
</dbReference>
<dbReference type="SUPFAM" id="SSF52540">
    <property type="entry name" value="P-loop containing nucleoside triphosphate hydrolases"/>
    <property type="match status" value="1"/>
</dbReference>
<dbReference type="AlphaFoldDB" id="A0AA37BQX1"/>
<dbReference type="PANTHER" id="PTHR23389">
    <property type="entry name" value="CHROMOSOME TRANSMISSION FIDELITY FACTOR 18"/>
    <property type="match status" value="1"/>
</dbReference>
<evidence type="ECO:0000313" key="3">
    <source>
        <dbReference type="EMBL" id="GGM71663.1"/>
    </source>
</evidence>
<keyword evidence="4" id="KW-1185">Reference proteome</keyword>
<dbReference type="Gene3D" id="1.10.8.60">
    <property type="match status" value="1"/>
</dbReference>
<evidence type="ECO:0000259" key="2">
    <source>
        <dbReference type="SMART" id="SM00382"/>
    </source>
</evidence>
<dbReference type="Gene3D" id="3.40.50.300">
    <property type="entry name" value="P-loop containing nucleotide triphosphate hydrolases"/>
    <property type="match status" value="1"/>
</dbReference>
<accession>A0AA37BQX1</accession>
<dbReference type="InterPro" id="IPR003959">
    <property type="entry name" value="ATPase_AAA_core"/>
</dbReference>
<dbReference type="GO" id="GO:0006260">
    <property type="term" value="P:DNA replication"/>
    <property type="evidence" value="ECO:0007669"/>
    <property type="project" value="UniProtKB-KW"/>
</dbReference>
<dbReference type="InterPro" id="IPR027417">
    <property type="entry name" value="P-loop_NTPase"/>
</dbReference>
<keyword evidence="1" id="KW-0235">DNA replication</keyword>
<name>A0AA37BQX1_9ARCH</name>
<dbReference type="GO" id="GO:0016887">
    <property type="term" value="F:ATP hydrolysis activity"/>
    <property type="evidence" value="ECO:0007669"/>
    <property type="project" value="InterPro"/>
</dbReference>
<gene>
    <name evidence="3" type="ORF">GCM10007108_07220</name>
</gene>
<dbReference type="NCBIfam" id="NF003229">
    <property type="entry name" value="PRK04195.1-5"/>
    <property type="match status" value="1"/>
</dbReference>
<organism evidence="3 4">
    <name type="scientific">Thermogymnomonas acidicola</name>
    <dbReference type="NCBI Taxonomy" id="399579"/>
    <lineage>
        <taxon>Archaea</taxon>
        <taxon>Methanobacteriati</taxon>
        <taxon>Thermoplasmatota</taxon>
        <taxon>Thermoplasmata</taxon>
        <taxon>Thermoplasmatales</taxon>
        <taxon>Thermogymnomonas</taxon>
    </lineage>
</organism>
<dbReference type="RefSeq" id="WP_188680388.1">
    <property type="nucleotide sequence ID" value="NZ_BMNY01000001.1"/>
</dbReference>
<reference evidence="3" key="2">
    <citation type="submission" date="2022-09" db="EMBL/GenBank/DDBJ databases">
        <authorList>
            <person name="Sun Q."/>
            <person name="Ohkuma M."/>
        </authorList>
    </citation>
    <scope>NUCLEOTIDE SEQUENCE</scope>
    <source>
        <strain evidence="3">JCM 13583</strain>
    </source>
</reference>
<dbReference type="PANTHER" id="PTHR23389:SF6">
    <property type="entry name" value="REPLICATION FACTOR C SUBUNIT 1"/>
    <property type="match status" value="1"/>
</dbReference>
<dbReference type="GO" id="GO:0005524">
    <property type="term" value="F:ATP binding"/>
    <property type="evidence" value="ECO:0007669"/>
    <property type="project" value="InterPro"/>
</dbReference>
<evidence type="ECO:0000313" key="4">
    <source>
        <dbReference type="Proteomes" id="UP000632195"/>
    </source>
</evidence>
<feature type="domain" description="AAA+ ATPase" evidence="2">
    <location>
        <begin position="38"/>
        <end position="172"/>
    </location>
</feature>
<proteinExistence type="predicted"/>
<reference evidence="3" key="1">
    <citation type="journal article" date="2014" name="Int. J. Syst. Evol. Microbiol.">
        <title>Complete genome sequence of Corynebacterium casei LMG S-19264T (=DSM 44701T), isolated from a smear-ripened cheese.</title>
        <authorList>
            <consortium name="US DOE Joint Genome Institute (JGI-PGF)"/>
            <person name="Walter F."/>
            <person name="Albersmeier A."/>
            <person name="Kalinowski J."/>
            <person name="Ruckert C."/>
        </authorList>
    </citation>
    <scope>NUCLEOTIDE SEQUENCE</scope>
    <source>
        <strain evidence="3">JCM 13583</strain>
    </source>
</reference>
<sequence length="417" mass="48001">MLSTERFRPRNLEEIIAPDSIVRQVREWCQAWRGGEVTKKALLLYGEPGVGKTSMAYAISGEMGWPIVEMNASDQRNRDGVRRVALMASLYRDISGTGTEGLRLILIDEADNFFEGRGRESGGDAGGLSELARVLRVSRNPIVITMNDFYEFRRKGAAREVLENSMVIEFKPYRRKNDLDYRSYRQRLTRRLQQIGEEEGIRLSQDQIQAIMDRNGTDIRGMINDIAGMVASTADVMRRDTKKTPFDVMQSIFKSGNLDVALRSIDESDLEAEDLVMWMDENLHEEAKEPDDLASAYDILSRADVFLGRVSRKQHFAFRMYAQEIAASSAQFIGKRNEHFVKYQFPSYVKKMSDMRESRNTRNSLLMKFRMLCHMGNEAASSSLWILSELRKRKRLWDAIASWLHISDKEEAFLRSQ</sequence>
<dbReference type="EMBL" id="BMNY01000001">
    <property type="protein sequence ID" value="GGM71663.1"/>
    <property type="molecule type" value="Genomic_DNA"/>
</dbReference>
<protein>
    <submittedName>
        <fullName evidence="3">Replication protein C</fullName>
    </submittedName>
</protein>
<comment type="caution">
    <text evidence="3">The sequence shown here is derived from an EMBL/GenBank/DDBJ whole genome shotgun (WGS) entry which is preliminary data.</text>
</comment>
<evidence type="ECO:0000256" key="1">
    <source>
        <dbReference type="ARBA" id="ARBA00022705"/>
    </source>
</evidence>
<dbReference type="SMART" id="SM00382">
    <property type="entry name" value="AAA"/>
    <property type="match status" value="1"/>
</dbReference>
<dbReference type="Proteomes" id="UP000632195">
    <property type="component" value="Unassembled WGS sequence"/>
</dbReference>